<dbReference type="GO" id="GO:0005524">
    <property type="term" value="F:ATP binding"/>
    <property type="evidence" value="ECO:0007669"/>
    <property type="project" value="UniProtKB-KW"/>
</dbReference>
<dbReference type="EMBL" id="POUD01000119">
    <property type="protein sequence ID" value="PZG14798.1"/>
    <property type="molecule type" value="Genomic_DNA"/>
</dbReference>
<dbReference type="AlphaFoldDB" id="A0A2W2EQY1"/>
<comment type="similarity">
    <text evidence="1">Belongs to the ABC transporter superfamily.</text>
</comment>
<dbReference type="RefSeq" id="WP_111181570.1">
    <property type="nucleotide sequence ID" value="NZ_POUD01000119.1"/>
</dbReference>
<dbReference type="GO" id="GO:0016887">
    <property type="term" value="F:ATP hydrolysis activity"/>
    <property type="evidence" value="ECO:0007669"/>
    <property type="project" value="InterPro"/>
</dbReference>
<dbReference type="InterPro" id="IPR003439">
    <property type="entry name" value="ABC_transporter-like_ATP-bd"/>
</dbReference>
<organism evidence="6 7">
    <name type="scientific">Nonomuraea aridisoli</name>
    <dbReference type="NCBI Taxonomy" id="2070368"/>
    <lineage>
        <taxon>Bacteria</taxon>
        <taxon>Bacillati</taxon>
        <taxon>Actinomycetota</taxon>
        <taxon>Actinomycetes</taxon>
        <taxon>Streptosporangiales</taxon>
        <taxon>Streptosporangiaceae</taxon>
        <taxon>Nonomuraea</taxon>
    </lineage>
</organism>
<dbReference type="InterPro" id="IPR003593">
    <property type="entry name" value="AAA+_ATPase"/>
</dbReference>
<dbReference type="InterPro" id="IPR027417">
    <property type="entry name" value="P-loop_NTPase"/>
</dbReference>
<evidence type="ECO:0000313" key="6">
    <source>
        <dbReference type="EMBL" id="PZG14798.1"/>
    </source>
</evidence>
<evidence type="ECO:0000256" key="4">
    <source>
        <dbReference type="ARBA" id="ARBA00022840"/>
    </source>
</evidence>
<keyword evidence="7" id="KW-1185">Reference proteome</keyword>
<comment type="caution">
    <text evidence="6">The sequence shown here is derived from an EMBL/GenBank/DDBJ whole genome shotgun (WGS) entry which is preliminary data.</text>
</comment>
<evidence type="ECO:0000256" key="2">
    <source>
        <dbReference type="ARBA" id="ARBA00022448"/>
    </source>
</evidence>
<evidence type="ECO:0000256" key="3">
    <source>
        <dbReference type="ARBA" id="ARBA00022741"/>
    </source>
</evidence>
<dbReference type="PANTHER" id="PTHR43335:SF4">
    <property type="entry name" value="ABC TRANSPORTER, ATP-BINDING PROTEIN"/>
    <property type="match status" value="1"/>
</dbReference>
<accession>A0A2W2EQY1</accession>
<evidence type="ECO:0000259" key="5">
    <source>
        <dbReference type="PROSITE" id="PS50893"/>
    </source>
</evidence>
<gene>
    <name evidence="6" type="ORF">C1J01_25815</name>
</gene>
<dbReference type="Proteomes" id="UP000249304">
    <property type="component" value="Unassembled WGS sequence"/>
</dbReference>
<keyword evidence="4" id="KW-0067">ATP-binding</keyword>
<evidence type="ECO:0000256" key="1">
    <source>
        <dbReference type="ARBA" id="ARBA00005417"/>
    </source>
</evidence>
<feature type="domain" description="ABC transporter" evidence="5">
    <location>
        <begin position="2"/>
        <end position="227"/>
    </location>
</feature>
<name>A0A2W2EQY1_9ACTN</name>
<dbReference type="OrthoDB" id="3217132at2"/>
<dbReference type="SMART" id="SM00382">
    <property type="entry name" value="AAA"/>
    <property type="match status" value="1"/>
</dbReference>
<protein>
    <submittedName>
        <fullName evidence="6">ABC transporter</fullName>
    </submittedName>
</protein>
<dbReference type="Gene3D" id="3.40.50.300">
    <property type="entry name" value="P-loop containing nucleotide triphosphate hydrolases"/>
    <property type="match status" value="1"/>
</dbReference>
<proteinExistence type="inferred from homology"/>
<keyword evidence="2" id="KW-0813">Transport</keyword>
<evidence type="ECO:0000313" key="7">
    <source>
        <dbReference type="Proteomes" id="UP000249304"/>
    </source>
</evidence>
<dbReference type="PROSITE" id="PS50893">
    <property type="entry name" value="ABC_TRANSPORTER_2"/>
    <property type="match status" value="1"/>
</dbReference>
<dbReference type="SUPFAM" id="SSF52540">
    <property type="entry name" value="P-loop containing nucleoside triphosphate hydrolases"/>
    <property type="match status" value="1"/>
</dbReference>
<dbReference type="PANTHER" id="PTHR43335">
    <property type="entry name" value="ABC TRANSPORTER, ATP-BINDING PROTEIN"/>
    <property type="match status" value="1"/>
</dbReference>
<reference evidence="6 7" key="1">
    <citation type="submission" date="2018-01" db="EMBL/GenBank/DDBJ databases">
        <title>Draft genome sequence of Nonomuraea sp. KC333.</title>
        <authorList>
            <person name="Sahin N."/>
            <person name="Saygin H."/>
            <person name="Ay H."/>
        </authorList>
    </citation>
    <scope>NUCLEOTIDE SEQUENCE [LARGE SCALE GENOMIC DNA]</scope>
    <source>
        <strain evidence="6 7">KC333</strain>
    </source>
</reference>
<dbReference type="Pfam" id="PF00005">
    <property type="entry name" value="ABC_tran"/>
    <property type="match status" value="1"/>
</dbReference>
<sequence>MIETRGLSKRFGAVTAVSELTFTVAPGTVTAFLGPNGAGKTTTMRMILGLLTPSAGSATINGRRYADLRRPSSEVGAVLDDSGFHPSHTAHAHLRVYACMGGHSRSRVAEVMEVTGVAAFAGRPTRTLSTGMRQRLHLATALLGDPRVLVLDEPGNGLDPEGIAWLRGFLRGLAGEGRTVLVSSHVLSEVEQLAGHVVMIREGRLVTAGAVTGLISAERPTLEHVYLGLTGGAA</sequence>
<keyword evidence="3" id="KW-0547">Nucleotide-binding</keyword>